<dbReference type="InterPro" id="IPR036866">
    <property type="entry name" value="RibonucZ/Hydroxyglut_hydro"/>
</dbReference>
<evidence type="ECO:0000256" key="2">
    <source>
        <dbReference type="ARBA" id="ARBA00022723"/>
    </source>
</evidence>
<protein>
    <submittedName>
        <fullName evidence="6">MBL fold metallo-hydrolase</fullName>
    </submittedName>
</protein>
<accession>A0A8J6NM98</accession>
<comment type="similarity">
    <text evidence="1">Belongs to the metallo-beta-lactamase superfamily.</text>
</comment>
<dbReference type="Gene3D" id="3.60.15.10">
    <property type="entry name" value="Ribonuclease Z/Hydroxyacylglutathione hydrolase-like"/>
    <property type="match status" value="1"/>
</dbReference>
<gene>
    <name evidence="6" type="ORF">H8E29_14020</name>
</gene>
<evidence type="ECO:0000259" key="5">
    <source>
        <dbReference type="SMART" id="SM00849"/>
    </source>
</evidence>
<organism evidence="6 7">
    <name type="scientific">Candidatus Desulfolinea nitratireducens</name>
    <dbReference type="NCBI Taxonomy" id="2841698"/>
    <lineage>
        <taxon>Bacteria</taxon>
        <taxon>Bacillati</taxon>
        <taxon>Chloroflexota</taxon>
        <taxon>Anaerolineae</taxon>
        <taxon>Anaerolineales</taxon>
        <taxon>Anaerolineales incertae sedis</taxon>
        <taxon>Candidatus Desulfolinea</taxon>
    </lineage>
</organism>
<dbReference type="Proteomes" id="UP000614469">
    <property type="component" value="Unassembled WGS sequence"/>
</dbReference>
<evidence type="ECO:0000313" key="7">
    <source>
        <dbReference type="Proteomes" id="UP000614469"/>
    </source>
</evidence>
<keyword evidence="4" id="KW-0862">Zinc</keyword>
<dbReference type="AlphaFoldDB" id="A0A8J6NM98"/>
<evidence type="ECO:0000256" key="1">
    <source>
        <dbReference type="ARBA" id="ARBA00007749"/>
    </source>
</evidence>
<comment type="caution">
    <text evidence="6">The sequence shown here is derived from an EMBL/GenBank/DDBJ whole genome shotgun (WGS) entry which is preliminary data.</text>
</comment>
<dbReference type="InterPro" id="IPR001279">
    <property type="entry name" value="Metallo-B-lactamas"/>
</dbReference>
<sequence length="245" mass="28292">MAIHFLNTFSCSAHFPKEWGTGLLSLLIESEQGLILVDAGLGSEEYKNPSLFTRIFRRITKMPFDPRETALHQIRQLGYQPEDIRHILLTHMHFDHLSGIADFPQAKIHLFRDEFDAFLGRRKSFFDLAYVREHIAHHPVFVLHDLTDEKWFDFDAIRLPFSPEIWLIPLVGHTRGHCGVAVKTEKGWHLHSGDAAADFRQDIPAWAIRLVLGPHEPRLRAFGEAHPEVALTSSHMFLDFFEKND</sequence>
<dbReference type="GO" id="GO:0046872">
    <property type="term" value="F:metal ion binding"/>
    <property type="evidence" value="ECO:0007669"/>
    <property type="project" value="UniProtKB-KW"/>
</dbReference>
<evidence type="ECO:0000313" key="6">
    <source>
        <dbReference type="EMBL" id="MBC8336377.1"/>
    </source>
</evidence>
<dbReference type="SUPFAM" id="SSF56281">
    <property type="entry name" value="Metallo-hydrolase/oxidoreductase"/>
    <property type="match status" value="1"/>
</dbReference>
<dbReference type="EMBL" id="JACNJN010000157">
    <property type="protein sequence ID" value="MBC8336377.1"/>
    <property type="molecule type" value="Genomic_DNA"/>
</dbReference>
<proteinExistence type="inferred from homology"/>
<keyword evidence="3" id="KW-0378">Hydrolase</keyword>
<dbReference type="SMART" id="SM00849">
    <property type="entry name" value="Lactamase_B"/>
    <property type="match status" value="1"/>
</dbReference>
<dbReference type="Pfam" id="PF00753">
    <property type="entry name" value="Lactamase_B"/>
    <property type="match status" value="1"/>
</dbReference>
<dbReference type="PANTHER" id="PTHR42978">
    <property type="entry name" value="QUORUM-QUENCHING LACTONASE YTNP-RELATED-RELATED"/>
    <property type="match status" value="1"/>
</dbReference>
<dbReference type="GO" id="GO:0016787">
    <property type="term" value="F:hydrolase activity"/>
    <property type="evidence" value="ECO:0007669"/>
    <property type="project" value="UniProtKB-KW"/>
</dbReference>
<dbReference type="InterPro" id="IPR051013">
    <property type="entry name" value="MBL_superfamily_lactonases"/>
</dbReference>
<dbReference type="PANTHER" id="PTHR42978:SF3">
    <property type="entry name" value="BLR3078 PROTEIN"/>
    <property type="match status" value="1"/>
</dbReference>
<keyword evidence="2" id="KW-0479">Metal-binding</keyword>
<name>A0A8J6NM98_9CHLR</name>
<evidence type="ECO:0000256" key="3">
    <source>
        <dbReference type="ARBA" id="ARBA00022801"/>
    </source>
</evidence>
<reference evidence="6 7" key="1">
    <citation type="submission" date="2020-08" db="EMBL/GenBank/DDBJ databases">
        <title>Bridging the membrane lipid divide: bacteria of the FCB group superphylum have the potential to synthesize archaeal ether lipids.</title>
        <authorList>
            <person name="Villanueva L."/>
            <person name="Von Meijenfeldt F.A.B."/>
            <person name="Westbye A.B."/>
            <person name="Yadav S."/>
            <person name="Hopmans E.C."/>
            <person name="Dutilh B.E."/>
            <person name="Sinninghe Damste J.S."/>
        </authorList>
    </citation>
    <scope>NUCLEOTIDE SEQUENCE [LARGE SCALE GENOMIC DNA]</scope>
    <source>
        <strain evidence="6">NIOZ-UU36</strain>
    </source>
</reference>
<feature type="domain" description="Metallo-beta-lactamase" evidence="5">
    <location>
        <begin position="22"/>
        <end position="235"/>
    </location>
</feature>
<evidence type="ECO:0000256" key="4">
    <source>
        <dbReference type="ARBA" id="ARBA00022833"/>
    </source>
</evidence>